<gene>
    <name evidence="2" type="ORF">FD02_GL000144</name>
</gene>
<dbReference type="CDD" id="cd19092">
    <property type="entry name" value="AKR_BsYcsN_EcYdhF-like"/>
    <property type="match status" value="1"/>
</dbReference>
<evidence type="ECO:0000313" key="2">
    <source>
        <dbReference type="EMBL" id="KRK70963.1"/>
    </source>
</evidence>
<comment type="caution">
    <text evidence="2">The sequence shown here is derived from an EMBL/GenBank/DDBJ whole genome shotgun (WGS) entry which is preliminary data.</text>
</comment>
<dbReference type="EMBL" id="AZDJ01000030">
    <property type="protein sequence ID" value="KRK70963.1"/>
    <property type="molecule type" value="Genomic_DNA"/>
</dbReference>
<dbReference type="Gene3D" id="3.20.20.100">
    <property type="entry name" value="NADP-dependent oxidoreductase domain"/>
    <property type="match status" value="1"/>
</dbReference>
<name>A0A0R1JP91_9LACO</name>
<dbReference type="SUPFAM" id="SSF51430">
    <property type="entry name" value="NAD(P)-linked oxidoreductase"/>
    <property type="match status" value="1"/>
</dbReference>
<organism evidence="2 3">
    <name type="scientific">Lacticaseibacillus nasuensis JCM 17158</name>
    <dbReference type="NCBI Taxonomy" id="1291734"/>
    <lineage>
        <taxon>Bacteria</taxon>
        <taxon>Bacillati</taxon>
        <taxon>Bacillota</taxon>
        <taxon>Bacilli</taxon>
        <taxon>Lactobacillales</taxon>
        <taxon>Lactobacillaceae</taxon>
        <taxon>Lacticaseibacillus</taxon>
    </lineage>
</organism>
<dbReference type="PANTHER" id="PTHR43364">
    <property type="entry name" value="NADH-SPECIFIC METHYLGLYOXAL REDUCTASE-RELATED"/>
    <property type="match status" value="1"/>
</dbReference>
<sequence length="310" mass="34083">MMKTTQIGTSAFVGSQIALGIMRADSHPVSEIAKLLQFAVDRGINFFDNADIYGGGKCEEIFGAALREAGIARDKVIVQTKVGIRNDEENHRYDFSKAHLIAAVDASLKRLDMDYADIVLVHRPDPLMDAAEVGDAFNTLRAAGKVREFGVSNFNPLQVELVQQAYGAPLVANQLQLGLMHTGMIDRGIHVNMTDPASVSHDGGIYEYSQLHHMTIQAWSPYQAGFFEGVFLDNPKYPEVNAKLQEMADKYHTSKSAIAAAWILRLPVSTQVIAGTMNQAHLQETIDGADIDLAAQDWYDLYYSAGHDLP</sequence>
<dbReference type="InterPro" id="IPR036812">
    <property type="entry name" value="NAD(P)_OxRdtase_dom_sf"/>
</dbReference>
<dbReference type="PATRIC" id="fig|1291734.4.peg.152"/>
<dbReference type="Pfam" id="PF00248">
    <property type="entry name" value="Aldo_ket_red"/>
    <property type="match status" value="1"/>
</dbReference>
<dbReference type="InterPro" id="IPR050523">
    <property type="entry name" value="AKR_Detox_Biosynth"/>
</dbReference>
<accession>A0A0R1JP91</accession>
<dbReference type="Proteomes" id="UP000051804">
    <property type="component" value="Unassembled WGS sequence"/>
</dbReference>
<dbReference type="GO" id="GO:0005829">
    <property type="term" value="C:cytosol"/>
    <property type="evidence" value="ECO:0007669"/>
    <property type="project" value="TreeGrafter"/>
</dbReference>
<evidence type="ECO:0000313" key="3">
    <source>
        <dbReference type="Proteomes" id="UP000051804"/>
    </source>
</evidence>
<proteinExistence type="predicted"/>
<dbReference type="PANTHER" id="PTHR43364:SF1">
    <property type="entry name" value="OXIDOREDUCTASE YDHF"/>
    <property type="match status" value="1"/>
</dbReference>
<dbReference type="InterPro" id="IPR023210">
    <property type="entry name" value="NADP_OxRdtase_dom"/>
</dbReference>
<feature type="domain" description="NADP-dependent oxidoreductase" evidence="1">
    <location>
        <begin position="17"/>
        <end position="298"/>
    </location>
</feature>
<keyword evidence="3" id="KW-1185">Reference proteome</keyword>
<evidence type="ECO:0000259" key="1">
    <source>
        <dbReference type="Pfam" id="PF00248"/>
    </source>
</evidence>
<dbReference type="AlphaFoldDB" id="A0A0R1JP91"/>
<dbReference type="STRING" id="1291734.FD02_GL000144"/>
<reference evidence="2" key="1">
    <citation type="journal article" date="2015" name="Genome Announc.">
        <title>Expanding the biotechnology potential of lactobacilli through comparative genomics of 213 strains and associated genera.</title>
        <authorList>
            <person name="Sun Z."/>
            <person name="Harris H.M."/>
            <person name="McCann A."/>
            <person name="Guo C."/>
            <person name="Argimon S."/>
            <person name="Zhang W."/>
            <person name="Yang X."/>
            <person name="Jeffery I.B."/>
            <person name="Cooney J.C."/>
            <person name="Kagawa T.F."/>
            <person name="Liu W."/>
            <person name="Song Y."/>
            <person name="Salvetti E."/>
            <person name="Wrobel A."/>
            <person name="Rasinkangas P."/>
            <person name="Parkhill J."/>
            <person name="Rea M.C."/>
            <person name="O'Sullivan O."/>
            <person name="Ritari J."/>
            <person name="Douillard F.P."/>
            <person name="Paul Ross R."/>
            <person name="Yang R."/>
            <person name="Briner A.E."/>
            <person name="Felis G.E."/>
            <person name="de Vos W.M."/>
            <person name="Barrangou R."/>
            <person name="Klaenhammer T.R."/>
            <person name="Caufield P.W."/>
            <person name="Cui Y."/>
            <person name="Zhang H."/>
            <person name="O'Toole P.W."/>
        </authorList>
    </citation>
    <scope>NUCLEOTIDE SEQUENCE [LARGE SCALE GENOMIC DNA]</scope>
    <source>
        <strain evidence="2">JCM 17158</strain>
    </source>
</reference>
<protein>
    <submittedName>
        <fullName evidence="2">Aldo keto reductase</fullName>
    </submittedName>
</protein>